<feature type="region of interest" description="Disordered" evidence="1">
    <location>
        <begin position="379"/>
        <end position="411"/>
    </location>
</feature>
<dbReference type="Pfam" id="PF00554">
    <property type="entry name" value="RHD_DNA_bind"/>
    <property type="match status" value="1"/>
</dbReference>
<dbReference type="InterPro" id="IPR037059">
    <property type="entry name" value="RHD_DNA_bind_dom_sf"/>
</dbReference>
<dbReference type="PROSITE" id="PS50254">
    <property type="entry name" value="REL_2"/>
    <property type="match status" value="1"/>
</dbReference>
<dbReference type="SUPFAM" id="SSF49417">
    <property type="entry name" value="p53-like transcription factors"/>
    <property type="match status" value="1"/>
</dbReference>
<dbReference type="EMBL" id="CAJNRD030001124">
    <property type="protein sequence ID" value="CAG5108847.1"/>
    <property type="molecule type" value="Genomic_DNA"/>
</dbReference>
<feature type="region of interest" description="Disordered" evidence="1">
    <location>
        <begin position="443"/>
        <end position="463"/>
    </location>
</feature>
<evidence type="ECO:0000259" key="2">
    <source>
        <dbReference type="PROSITE" id="PS50254"/>
    </source>
</evidence>
<dbReference type="InterPro" id="IPR032397">
    <property type="entry name" value="RHD_dimer"/>
</dbReference>
<dbReference type="Proteomes" id="UP000786811">
    <property type="component" value="Unassembled WGS sequence"/>
</dbReference>
<dbReference type="OrthoDB" id="7881762at2759"/>
<dbReference type="Pfam" id="PF16179">
    <property type="entry name" value="RHD_dimer"/>
    <property type="match status" value="1"/>
</dbReference>
<dbReference type="AlphaFoldDB" id="A0A8J2HTX7"/>
<feature type="non-terminal residue" evidence="3">
    <location>
        <position position="1"/>
    </location>
</feature>
<dbReference type="Gene3D" id="2.60.40.340">
    <property type="entry name" value="Rel homology domain (RHD), DNA-binding domain"/>
    <property type="match status" value="1"/>
</dbReference>
<dbReference type="SMART" id="SM00429">
    <property type="entry name" value="IPT"/>
    <property type="match status" value="1"/>
</dbReference>
<dbReference type="GO" id="GO:0007249">
    <property type="term" value="P:canonical NF-kappaB signal transduction"/>
    <property type="evidence" value="ECO:0007669"/>
    <property type="project" value="TreeGrafter"/>
</dbReference>
<dbReference type="PANTHER" id="PTHR24169:SF25">
    <property type="entry name" value="DORSAL-RELATED IMMUNITY FACTOR DIF-RELATED"/>
    <property type="match status" value="1"/>
</dbReference>
<dbReference type="InterPro" id="IPR011539">
    <property type="entry name" value="RHD_DNA_bind_dom"/>
</dbReference>
<dbReference type="SUPFAM" id="SSF81296">
    <property type="entry name" value="E set domains"/>
    <property type="match status" value="1"/>
</dbReference>
<dbReference type="GO" id="GO:0000981">
    <property type="term" value="F:DNA-binding transcription factor activity, RNA polymerase II-specific"/>
    <property type="evidence" value="ECO:0007669"/>
    <property type="project" value="TreeGrafter"/>
</dbReference>
<keyword evidence="4" id="KW-1185">Reference proteome</keyword>
<dbReference type="Gene3D" id="2.60.40.10">
    <property type="entry name" value="Immunoglobulins"/>
    <property type="match status" value="1"/>
</dbReference>
<dbReference type="GO" id="GO:0005737">
    <property type="term" value="C:cytoplasm"/>
    <property type="evidence" value="ECO:0007669"/>
    <property type="project" value="InterPro"/>
</dbReference>
<dbReference type="GO" id="GO:0038061">
    <property type="term" value="P:non-canonical NF-kappaB signal transduction"/>
    <property type="evidence" value="ECO:0007669"/>
    <property type="project" value="TreeGrafter"/>
</dbReference>
<dbReference type="GO" id="GO:0045944">
    <property type="term" value="P:positive regulation of transcription by RNA polymerase II"/>
    <property type="evidence" value="ECO:0007669"/>
    <property type="project" value="TreeGrafter"/>
</dbReference>
<dbReference type="GO" id="GO:0048468">
    <property type="term" value="P:cell development"/>
    <property type="evidence" value="ECO:0007669"/>
    <property type="project" value="UniProtKB-ARBA"/>
</dbReference>
<dbReference type="PRINTS" id="PR00057">
    <property type="entry name" value="NFKBTNSCPFCT"/>
</dbReference>
<dbReference type="GO" id="GO:0033554">
    <property type="term" value="P:cellular response to stress"/>
    <property type="evidence" value="ECO:0007669"/>
    <property type="project" value="TreeGrafter"/>
</dbReference>
<evidence type="ECO:0000256" key="1">
    <source>
        <dbReference type="SAM" id="MobiDB-lite"/>
    </source>
</evidence>
<organism evidence="3 4">
    <name type="scientific">Cotesia congregata</name>
    <name type="common">Parasitoid wasp</name>
    <name type="synonym">Apanteles congregatus</name>
    <dbReference type="NCBI Taxonomy" id="51543"/>
    <lineage>
        <taxon>Eukaryota</taxon>
        <taxon>Metazoa</taxon>
        <taxon>Ecdysozoa</taxon>
        <taxon>Arthropoda</taxon>
        <taxon>Hexapoda</taxon>
        <taxon>Insecta</taxon>
        <taxon>Pterygota</taxon>
        <taxon>Neoptera</taxon>
        <taxon>Endopterygota</taxon>
        <taxon>Hymenoptera</taxon>
        <taxon>Apocrita</taxon>
        <taxon>Ichneumonoidea</taxon>
        <taxon>Braconidae</taxon>
        <taxon>Microgastrinae</taxon>
        <taxon>Cotesia</taxon>
    </lineage>
</organism>
<evidence type="ECO:0000313" key="3">
    <source>
        <dbReference type="EMBL" id="CAG5108847.1"/>
    </source>
</evidence>
<feature type="compositionally biased region" description="Low complexity" evidence="1">
    <location>
        <begin position="383"/>
        <end position="396"/>
    </location>
</feature>
<gene>
    <name evidence="3" type="ORF">HICCMSTLAB_LOCUS13483</name>
</gene>
<protein>
    <submittedName>
        <fullName evidence="3">Dorsal.1_TollPathway</fullName>
    </submittedName>
</protein>
<proteinExistence type="predicted"/>
<name>A0A8J2HTX7_COTCN</name>
<sequence length="499" mass="57830">MSTNKNDDCYIEILEQPCSKSRFRYPCEARNNGSIVGATNNSERKTWPKIKIHGFKGKAVVIVSCVTKDEPHRPHPHEIIGKEKCNLGYYHHKTYDAEVSFQNLGIQCVKKKAILAALEKRKRNKIDPFNTGFKHMKLPDIIDLTAVRLCFQVFLKDDEEKYTIPLKPVVSEPIYDKKILNDLVIIKLSHCSAPVTGGVPMILLCDKVPKDNINIVFFEQKNGQNVWEAPAKFNPSDVFRQVSISFESPAYSDLSIEEPVQVFIQLRKLTGRIDRSEPLPFTFTPVGGDSEFTLKRKRQRMHSQTSARLDLDFEESKPIVHCPKCNCFKKSPLTETRKITDKLMMIRKQTIKKSSLDVDQPLIDKTVKNDAPLDLHCKKDLANDSNKNNNNNNNKSNVKKRKNYQQHHQEQQLNQLRLNHQQFQQHQNQQQQLNQVQQQQHLQNQLQQQNQNDDQQQNQLAAQQHHLQQQQQQMLLQHLPLLQQQICSKRLQPPAELLL</sequence>
<dbReference type="InterPro" id="IPR014756">
    <property type="entry name" value="Ig_E-set"/>
</dbReference>
<accession>A0A8J2HTX7</accession>
<dbReference type="InterPro" id="IPR002909">
    <property type="entry name" value="IPT_dom"/>
</dbReference>
<feature type="domain" description="RHD" evidence="2">
    <location>
        <begin position="10"/>
        <end position="181"/>
    </location>
</feature>
<dbReference type="PANTHER" id="PTHR24169">
    <property type="entry name" value="NUCLEAR FACTOR NF-KAPPA-B PROTEIN"/>
    <property type="match status" value="1"/>
</dbReference>
<dbReference type="InterPro" id="IPR000451">
    <property type="entry name" value="NFkB/Dor"/>
</dbReference>
<dbReference type="InterPro" id="IPR013783">
    <property type="entry name" value="Ig-like_fold"/>
</dbReference>
<comment type="caution">
    <text evidence="3">The sequence shown here is derived from an EMBL/GenBank/DDBJ whole genome shotgun (WGS) entry which is preliminary data.</text>
</comment>
<reference evidence="3" key="1">
    <citation type="submission" date="2021-04" db="EMBL/GenBank/DDBJ databases">
        <authorList>
            <person name="Chebbi M.A.C M."/>
        </authorList>
    </citation>
    <scope>NUCLEOTIDE SEQUENCE</scope>
</reference>
<dbReference type="GO" id="GO:0000978">
    <property type="term" value="F:RNA polymerase II cis-regulatory region sequence-specific DNA binding"/>
    <property type="evidence" value="ECO:0007669"/>
    <property type="project" value="TreeGrafter"/>
</dbReference>
<dbReference type="InterPro" id="IPR008967">
    <property type="entry name" value="p53-like_TF_DNA-bd_sf"/>
</dbReference>
<dbReference type="GO" id="GO:0048731">
    <property type="term" value="P:system development"/>
    <property type="evidence" value="ECO:0007669"/>
    <property type="project" value="UniProtKB-ARBA"/>
</dbReference>
<evidence type="ECO:0000313" key="4">
    <source>
        <dbReference type="Proteomes" id="UP000786811"/>
    </source>
</evidence>
<dbReference type="GO" id="GO:0045087">
    <property type="term" value="P:innate immune response"/>
    <property type="evidence" value="ECO:0007669"/>
    <property type="project" value="TreeGrafter"/>
</dbReference>
<dbReference type="GO" id="GO:0034097">
    <property type="term" value="P:response to cytokine"/>
    <property type="evidence" value="ECO:0007669"/>
    <property type="project" value="TreeGrafter"/>
</dbReference>
<dbReference type="GO" id="GO:0005634">
    <property type="term" value="C:nucleus"/>
    <property type="evidence" value="ECO:0007669"/>
    <property type="project" value="TreeGrafter"/>
</dbReference>